<evidence type="ECO:0000313" key="4">
    <source>
        <dbReference type="EMBL" id="PUE56502.1"/>
    </source>
</evidence>
<proteinExistence type="inferred from homology"/>
<evidence type="ECO:0000259" key="3">
    <source>
        <dbReference type="Pfam" id="PF01266"/>
    </source>
</evidence>
<organism evidence="4 5">
    <name type="scientific">Limnohabitans curvus</name>
    <dbReference type="NCBI Taxonomy" id="323423"/>
    <lineage>
        <taxon>Bacteria</taxon>
        <taxon>Pseudomonadati</taxon>
        <taxon>Pseudomonadota</taxon>
        <taxon>Betaproteobacteria</taxon>
        <taxon>Burkholderiales</taxon>
        <taxon>Comamonadaceae</taxon>
        <taxon>Limnohabitans</taxon>
    </lineage>
</organism>
<accession>A0A315EKB8</accession>
<dbReference type="GO" id="GO:0005737">
    <property type="term" value="C:cytoplasm"/>
    <property type="evidence" value="ECO:0007669"/>
    <property type="project" value="TreeGrafter"/>
</dbReference>
<keyword evidence="5" id="KW-1185">Reference proteome</keyword>
<dbReference type="GO" id="GO:0008718">
    <property type="term" value="F:D-amino-acid dehydrogenase activity"/>
    <property type="evidence" value="ECO:0007669"/>
    <property type="project" value="TreeGrafter"/>
</dbReference>
<feature type="domain" description="FAD dependent oxidoreductase" evidence="3">
    <location>
        <begin position="3"/>
        <end position="401"/>
    </location>
</feature>
<evidence type="ECO:0000256" key="1">
    <source>
        <dbReference type="ARBA" id="ARBA00009410"/>
    </source>
</evidence>
<dbReference type="SUPFAM" id="SSF54373">
    <property type="entry name" value="FAD-linked reductases, C-terminal domain"/>
    <property type="match status" value="1"/>
</dbReference>
<evidence type="ECO:0000256" key="2">
    <source>
        <dbReference type="ARBA" id="ARBA00023002"/>
    </source>
</evidence>
<dbReference type="InterPro" id="IPR036188">
    <property type="entry name" value="FAD/NAD-bd_sf"/>
</dbReference>
<reference evidence="4 5" key="1">
    <citation type="submission" date="2017-04" db="EMBL/GenBank/DDBJ databases">
        <title>Unexpected and diverse lifestyles within the genus Limnohabitans.</title>
        <authorList>
            <person name="Kasalicky V."/>
            <person name="Mehrshad M."/>
            <person name="Andrei S.-A."/>
            <person name="Salcher M."/>
            <person name="Kratochvilova H."/>
            <person name="Simek K."/>
            <person name="Ghai R."/>
        </authorList>
    </citation>
    <scope>NUCLEOTIDE SEQUENCE [LARGE SCALE GENOMIC DNA]</scope>
    <source>
        <strain evidence="4 5">MWH-C5</strain>
    </source>
</reference>
<dbReference type="Gene3D" id="3.30.9.10">
    <property type="entry name" value="D-Amino Acid Oxidase, subunit A, domain 2"/>
    <property type="match status" value="1"/>
</dbReference>
<name>A0A315EKB8_9BURK</name>
<keyword evidence="2" id="KW-0560">Oxidoreductase</keyword>
<dbReference type="RefSeq" id="WP_108403030.1">
    <property type="nucleotide sequence ID" value="NZ_NESP01000002.1"/>
</dbReference>
<dbReference type="InterPro" id="IPR006076">
    <property type="entry name" value="FAD-dep_OxRdtase"/>
</dbReference>
<comment type="similarity">
    <text evidence="1">Belongs to the DadA oxidoreductase family.</text>
</comment>
<evidence type="ECO:0000313" key="5">
    <source>
        <dbReference type="Proteomes" id="UP000251341"/>
    </source>
</evidence>
<dbReference type="GO" id="GO:0055130">
    <property type="term" value="P:D-alanine catabolic process"/>
    <property type="evidence" value="ECO:0007669"/>
    <property type="project" value="TreeGrafter"/>
</dbReference>
<dbReference type="SUPFAM" id="SSF51905">
    <property type="entry name" value="FAD/NAD(P)-binding domain"/>
    <property type="match status" value="1"/>
</dbReference>
<dbReference type="PANTHER" id="PTHR13847:SF280">
    <property type="entry name" value="D-AMINO ACID DEHYDROGENASE"/>
    <property type="match status" value="1"/>
</dbReference>
<comment type="caution">
    <text evidence="4">The sequence shown here is derived from an EMBL/GenBank/DDBJ whole genome shotgun (WGS) entry which is preliminary data.</text>
</comment>
<dbReference type="Proteomes" id="UP000251341">
    <property type="component" value="Unassembled WGS sequence"/>
</dbReference>
<dbReference type="Gene3D" id="3.50.50.60">
    <property type="entry name" value="FAD/NAD(P)-binding domain"/>
    <property type="match status" value="2"/>
</dbReference>
<gene>
    <name evidence="4" type="ORF">B9Z44_14765</name>
</gene>
<dbReference type="GO" id="GO:0005886">
    <property type="term" value="C:plasma membrane"/>
    <property type="evidence" value="ECO:0007669"/>
    <property type="project" value="TreeGrafter"/>
</dbReference>
<dbReference type="NCBIfam" id="NF001933">
    <property type="entry name" value="PRK00711.1"/>
    <property type="match status" value="1"/>
</dbReference>
<dbReference type="PANTHER" id="PTHR13847">
    <property type="entry name" value="SARCOSINE DEHYDROGENASE-RELATED"/>
    <property type="match status" value="1"/>
</dbReference>
<dbReference type="Pfam" id="PF01266">
    <property type="entry name" value="DAO"/>
    <property type="match status" value="1"/>
</dbReference>
<dbReference type="EMBL" id="NESP01000002">
    <property type="protein sequence ID" value="PUE56502.1"/>
    <property type="molecule type" value="Genomic_DNA"/>
</dbReference>
<dbReference type="AlphaFoldDB" id="A0A315EKB8"/>
<sequence>MQVVVLGGGVIGVCTAYYLAREGVDVIVLEAGPDVATGTSYANAGQISPGYSTPWAAPGMSLKALKWMFQKHAPLSARWDGSLFQLRWMLQWFSNCNESSYARNKERMMRISEYSRDCLQQLRAETGISYEHRCAGTLQLFREQAQVDAAQKDIRVLHECGVPFELLDRDGVIRAEPGLEGASALIAGGLRLPKDETGDCRLFTQELSRMARALGVRFQFGMRVEKLLNVGDKITGVQYEKGGKRGVLSADGYVMAMGVDSRQALLDVGVDVPVYPVKGYSLTMPVFDPSRSPISTVLDETYKIAITRFDRRIRVGGMAELKGVDRTLLSQRRETLEMVVKQLFPGGDLSKAEFWTGLRPMTPDGPPIVGETFFQNLYLNIGHGTLGWTMACGSGRYVKDLLLGRETQIRQEGLSMRRYSRNVI</sequence>
<protein>
    <submittedName>
        <fullName evidence="4">D-amino acid dehydrogenase small subunit</fullName>
    </submittedName>
</protein>